<keyword evidence="6" id="KW-0472">Membrane</keyword>
<dbReference type="Pfam" id="PF12729">
    <property type="entry name" value="4HB_MCP_1"/>
    <property type="match status" value="1"/>
</dbReference>
<keyword evidence="2" id="KW-0488">Methylation</keyword>
<dbReference type="EMBL" id="JAAGOH010000010">
    <property type="protein sequence ID" value="NDY91540.1"/>
    <property type="molecule type" value="Genomic_DNA"/>
</dbReference>
<dbReference type="InterPro" id="IPR004090">
    <property type="entry name" value="Chemotax_Me-accpt_rcpt"/>
</dbReference>
<keyword evidence="6" id="KW-0812">Transmembrane</keyword>
<gene>
    <name evidence="9" type="ORF">G3A44_10110</name>
</gene>
<evidence type="ECO:0000256" key="4">
    <source>
        <dbReference type="PROSITE-ProRule" id="PRU00284"/>
    </source>
</evidence>
<dbReference type="GO" id="GO:0005886">
    <property type="term" value="C:plasma membrane"/>
    <property type="evidence" value="ECO:0007669"/>
    <property type="project" value="TreeGrafter"/>
</dbReference>
<evidence type="ECO:0000259" key="8">
    <source>
        <dbReference type="PROSITE" id="PS50885"/>
    </source>
</evidence>
<feature type="domain" description="HAMP" evidence="8">
    <location>
        <begin position="211"/>
        <end position="263"/>
    </location>
</feature>
<dbReference type="Pfam" id="PF00672">
    <property type="entry name" value="HAMP"/>
    <property type="match status" value="1"/>
</dbReference>
<keyword evidence="10" id="KW-1185">Reference proteome</keyword>
<dbReference type="InterPro" id="IPR004089">
    <property type="entry name" value="MCPsignal_dom"/>
</dbReference>
<comment type="caution">
    <text evidence="9">The sequence shown here is derived from an EMBL/GenBank/DDBJ whole genome shotgun (WGS) entry which is preliminary data.</text>
</comment>
<protein>
    <submittedName>
        <fullName evidence="9">HAMP domain-containing protein</fullName>
    </submittedName>
</protein>
<dbReference type="CDD" id="cd19411">
    <property type="entry name" value="MCP2201-like_sensor"/>
    <property type="match status" value="1"/>
</dbReference>
<name>A0A7C9TIX2_9BURK</name>
<dbReference type="CDD" id="cd06225">
    <property type="entry name" value="HAMP"/>
    <property type="match status" value="1"/>
</dbReference>
<dbReference type="Gene3D" id="1.10.287.950">
    <property type="entry name" value="Methyl-accepting chemotaxis protein"/>
    <property type="match status" value="1"/>
</dbReference>
<keyword evidence="4" id="KW-0807">Transducer</keyword>
<evidence type="ECO:0000259" key="7">
    <source>
        <dbReference type="PROSITE" id="PS50111"/>
    </source>
</evidence>
<dbReference type="SMART" id="SM00304">
    <property type="entry name" value="HAMP"/>
    <property type="match status" value="1"/>
</dbReference>
<keyword evidence="6" id="KW-1133">Transmembrane helix</keyword>
<dbReference type="GO" id="GO:0004888">
    <property type="term" value="F:transmembrane signaling receptor activity"/>
    <property type="evidence" value="ECO:0007669"/>
    <property type="project" value="InterPro"/>
</dbReference>
<feature type="domain" description="Methyl-accepting transducer" evidence="7">
    <location>
        <begin position="268"/>
        <end position="497"/>
    </location>
</feature>
<accession>A0A7C9TIX2</accession>
<evidence type="ECO:0000256" key="6">
    <source>
        <dbReference type="SAM" id="Phobius"/>
    </source>
</evidence>
<proteinExistence type="inferred from homology"/>
<sequence>MPTSRLSVGQRLALGFTTLMALMVLMAAGVQWQLAQVARLNQDIAQAQGAAVLAVTWQGHTQTNLARALSVAKSGGQAELKAFLDPMMKETTARINELQKQIEGLALTDSQRQQLGQVAQTRKVYIDSRAAVLKRLGEGDPQAAADVDRQVVPAANAYLAAQASLVGSLQAQAQEAAQSGAQALDTSRRLLLAGSVLALALGIVMAWRLTRSIIGPMRRLMHGAEQIAEGHLDRPMAQDRHDEIGHLQGTLEKMRRQLQAMVSGIRRSTQSIGNASSEIAAGAQDLSARTEQTASNLQEAASSIEQLAGNVRQTADAARTANQMAATAAEAAQRGGQVVGEVVSNMSDITEASRKIADIISVIDGIAFQTNILALNAAVEAARAGEQGRGFAVVAGEVRTLAQRSAAAAREIKTLIHASVERVESGSRLVQSAGSTMGEIVGSVQRVTDIIAEISASSTEQSDGIAQVNTAVNHLDQMTQQNAALVEESAAAAESLKHQAEQLNHAVDRFSVGDDPPPAPLAAGASPPAAAPAIRQTALPPAPRPAPRPAARAPAATPSDHDWETF</sequence>
<dbReference type="PROSITE" id="PS50111">
    <property type="entry name" value="CHEMOTAXIS_TRANSDUC_2"/>
    <property type="match status" value="1"/>
</dbReference>
<comment type="subcellular location">
    <subcellularLocation>
        <location evidence="1">Membrane</location>
    </subcellularLocation>
</comment>
<dbReference type="SUPFAM" id="SSF58104">
    <property type="entry name" value="Methyl-accepting chemotaxis protein (MCP) signaling domain"/>
    <property type="match status" value="1"/>
</dbReference>
<reference evidence="9 10" key="1">
    <citation type="submission" date="2020-02" db="EMBL/GenBank/DDBJ databases">
        <title>Ideonella bacterium strain TBM-1.</title>
        <authorList>
            <person name="Chen W.-M."/>
        </authorList>
    </citation>
    <scope>NUCLEOTIDE SEQUENCE [LARGE SCALE GENOMIC DNA]</scope>
    <source>
        <strain evidence="9 10">TBM-1</strain>
    </source>
</reference>
<dbReference type="PANTHER" id="PTHR43531:SF14">
    <property type="entry name" value="METHYL-ACCEPTING CHEMOTAXIS PROTEIN I-RELATED"/>
    <property type="match status" value="1"/>
</dbReference>
<dbReference type="RefSeq" id="WP_163457397.1">
    <property type="nucleotide sequence ID" value="NZ_JAAGOH010000010.1"/>
</dbReference>
<dbReference type="InterPro" id="IPR047347">
    <property type="entry name" value="YvaQ-like_sensor"/>
</dbReference>
<dbReference type="PRINTS" id="PR00260">
    <property type="entry name" value="CHEMTRNSDUCR"/>
</dbReference>
<dbReference type="SMART" id="SM00283">
    <property type="entry name" value="MA"/>
    <property type="match status" value="1"/>
</dbReference>
<dbReference type="InterPro" id="IPR003660">
    <property type="entry name" value="HAMP_dom"/>
</dbReference>
<dbReference type="AlphaFoldDB" id="A0A7C9TIX2"/>
<dbReference type="PANTHER" id="PTHR43531">
    <property type="entry name" value="PROTEIN ICFG"/>
    <property type="match status" value="1"/>
</dbReference>
<evidence type="ECO:0000256" key="1">
    <source>
        <dbReference type="ARBA" id="ARBA00004370"/>
    </source>
</evidence>
<dbReference type="InterPro" id="IPR024478">
    <property type="entry name" value="HlyB_4HB_MCP"/>
</dbReference>
<evidence type="ECO:0000256" key="3">
    <source>
        <dbReference type="ARBA" id="ARBA00029447"/>
    </source>
</evidence>
<feature type="transmembrane region" description="Helical" evidence="6">
    <location>
        <begin position="12"/>
        <end position="32"/>
    </location>
</feature>
<dbReference type="Proteomes" id="UP000484255">
    <property type="component" value="Unassembled WGS sequence"/>
</dbReference>
<dbReference type="GO" id="GO:0007165">
    <property type="term" value="P:signal transduction"/>
    <property type="evidence" value="ECO:0007669"/>
    <property type="project" value="UniProtKB-KW"/>
</dbReference>
<comment type="similarity">
    <text evidence="3">Belongs to the methyl-accepting chemotaxis (MCP) protein family.</text>
</comment>
<dbReference type="CDD" id="cd11386">
    <property type="entry name" value="MCP_signal"/>
    <property type="match status" value="1"/>
</dbReference>
<evidence type="ECO:0000313" key="10">
    <source>
        <dbReference type="Proteomes" id="UP000484255"/>
    </source>
</evidence>
<dbReference type="PROSITE" id="PS50885">
    <property type="entry name" value="HAMP"/>
    <property type="match status" value="1"/>
</dbReference>
<organism evidence="9 10">
    <name type="scientific">Ideonella livida</name>
    <dbReference type="NCBI Taxonomy" id="2707176"/>
    <lineage>
        <taxon>Bacteria</taxon>
        <taxon>Pseudomonadati</taxon>
        <taxon>Pseudomonadota</taxon>
        <taxon>Betaproteobacteria</taxon>
        <taxon>Burkholderiales</taxon>
        <taxon>Sphaerotilaceae</taxon>
        <taxon>Ideonella</taxon>
    </lineage>
</organism>
<feature type="region of interest" description="Disordered" evidence="5">
    <location>
        <begin position="509"/>
        <end position="566"/>
    </location>
</feature>
<evidence type="ECO:0000313" key="9">
    <source>
        <dbReference type="EMBL" id="NDY91540.1"/>
    </source>
</evidence>
<feature type="compositionally biased region" description="Low complexity" evidence="5">
    <location>
        <begin position="521"/>
        <end position="533"/>
    </location>
</feature>
<dbReference type="Pfam" id="PF00015">
    <property type="entry name" value="MCPsignal"/>
    <property type="match status" value="1"/>
</dbReference>
<evidence type="ECO:0000256" key="5">
    <source>
        <dbReference type="SAM" id="MobiDB-lite"/>
    </source>
</evidence>
<dbReference type="InterPro" id="IPR051310">
    <property type="entry name" value="MCP_chemotaxis"/>
</dbReference>
<dbReference type="GO" id="GO:0006935">
    <property type="term" value="P:chemotaxis"/>
    <property type="evidence" value="ECO:0007669"/>
    <property type="project" value="InterPro"/>
</dbReference>
<dbReference type="FunFam" id="1.10.287.950:FF:000001">
    <property type="entry name" value="Methyl-accepting chemotaxis sensory transducer"/>
    <property type="match status" value="1"/>
</dbReference>
<evidence type="ECO:0000256" key="2">
    <source>
        <dbReference type="ARBA" id="ARBA00022481"/>
    </source>
</evidence>